<dbReference type="Gene3D" id="3.10.129.110">
    <property type="entry name" value="Polyketide synthase dehydratase"/>
    <property type="match status" value="1"/>
</dbReference>
<dbReference type="SMART" id="SM00822">
    <property type="entry name" value="PKS_KR"/>
    <property type="match status" value="1"/>
</dbReference>
<evidence type="ECO:0000256" key="6">
    <source>
        <dbReference type="PROSITE-ProRule" id="PRU01363"/>
    </source>
</evidence>
<dbReference type="PROSITE" id="PS00606">
    <property type="entry name" value="KS3_1"/>
    <property type="match status" value="1"/>
</dbReference>
<evidence type="ECO:0000259" key="7">
    <source>
        <dbReference type="PROSITE" id="PS50075"/>
    </source>
</evidence>
<evidence type="ECO:0000313" key="12">
    <source>
        <dbReference type="Proteomes" id="UP000288943"/>
    </source>
</evidence>
<dbReference type="Pfam" id="PF22621">
    <property type="entry name" value="CurL-like_PKS_C"/>
    <property type="match status" value="1"/>
</dbReference>
<dbReference type="InterPro" id="IPR049552">
    <property type="entry name" value="PKS_DH_N"/>
</dbReference>
<dbReference type="GO" id="GO:0031177">
    <property type="term" value="F:phosphopantetheine binding"/>
    <property type="evidence" value="ECO:0007669"/>
    <property type="project" value="InterPro"/>
</dbReference>
<dbReference type="PANTHER" id="PTHR43775">
    <property type="entry name" value="FATTY ACID SYNTHASE"/>
    <property type="match status" value="1"/>
</dbReference>
<proteinExistence type="predicted"/>
<dbReference type="PROSITE" id="PS52019">
    <property type="entry name" value="PKS_MFAS_DH"/>
    <property type="match status" value="1"/>
</dbReference>
<dbReference type="Pfam" id="PF00109">
    <property type="entry name" value="ketoacyl-synt"/>
    <property type="match status" value="1"/>
</dbReference>
<feature type="active site" description="Proton acceptor; for dehydratase activity" evidence="6">
    <location>
        <position position="715"/>
    </location>
</feature>
<dbReference type="PANTHER" id="PTHR43775:SF37">
    <property type="entry name" value="SI:DKEY-61P9.11"/>
    <property type="match status" value="1"/>
</dbReference>
<dbReference type="InterPro" id="IPR013968">
    <property type="entry name" value="PKS_KR"/>
</dbReference>
<dbReference type="SMART" id="SM00823">
    <property type="entry name" value="PKS_PP"/>
    <property type="match status" value="1"/>
</dbReference>
<dbReference type="InterPro" id="IPR057326">
    <property type="entry name" value="KR_dom"/>
</dbReference>
<dbReference type="InterPro" id="IPR049900">
    <property type="entry name" value="PKS_mFAS_DH"/>
</dbReference>
<dbReference type="UniPathway" id="UPA01003"/>
<dbReference type="SMART" id="SM00825">
    <property type="entry name" value="PKS_KS"/>
    <property type="match status" value="1"/>
</dbReference>
<dbReference type="GO" id="GO:0071770">
    <property type="term" value="P:DIM/DIP cell wall layer assembly"/>
    <property type="evidence" value="ECO:0007669"/>
    <property type="project" value="TreeGrafter"/>
</dbReference>
<dbReference type="InterPro" id="IPR018201">
    <property type="entry name" value="Ketoacyl_synth_AS"/>
</dbReference>
<feature type="region of interest" description="N-terminal hotdog fold" evidence="6">
    <location>
        <begin position="684"/>
        <end position="807"/>
    </location>
</feature>
<dbReference type="InterPro" id="IPR020807">
    <property type="entry name" value="PKS_DH"/>
</dbReference>
<dbReference type="RefSeq" id="WP_042227889.1">
    <property type="nucleotide sequence ID" value="NZ_CP026520.1"/>
</dbReference>
<sequence length="1631" mass="183369">MNTVKRFILDQLSMKHISQTEAVNLLAKLQQNEEEKLTEIAVIGVANRLPMAKNPGEFWGNLVNSRVCFVPKPEDRLVFDKMLLKNSAFAEYIGYTPSPENYDKLEQFQGGYVTDWDKFDAAFFGIPPREARYIEPEQRVFMETAVTAIEDAGYSIPSITNSNMGVFVGKDETNSIHYKYLTEDDQMKLSGFWNGILASRISYTFNLKGPALVLDTACSSGLVAIHEACSALRNQECDMALAGGINLGITGFNMQDSDNKETSDEDMSIMDTVQSKDYRIRTFDKKCSGTVFSEGVVVFLLKPLKKAIKDGDHIYGVIKGSSVNNDGASNGITAPNPLAQEEVIINAWKRANVSPESISYVETHGTGTLLGDPIEVTGLSNAFSKFTDKKQFCGIGSVKTNIGHTVGAAGPTNLLKVLLSMKHRMLPPSLHFEETNPYINFINSPLYVVDKCMDWDSGEMPLRAGISAFGFSGTNCHIIVEDYKDSDLLPDTTSNNVLTLSAKTETALINLIHNYEQFLENEQDIPVGNLCYTANTGRGHYTYRIAIVFNTLKDLTDKLAILKQNDLKNMVNHSIYYGKNHVVSDKRQSINEGDISTSELSRITQEAQKLVLTGREVSENISQLSKLCELYVKGATVDWKQLYQNGSYKRVSLPTYPFDRTHYWAEPITMAQSITRKPDNTILHPLVHQCIVDSMKQSVYLINPELTKEWVVTDHKLMGTHLLVGTAYLEMIKEACQHCFNNANIVIQDLVFMAPLLAYEGDMDIHIVITQNDVNADFSVVSRHEESTGDVWIEHSKGTVSMHDDTPPKQLQFSEIESDPALKKFSIKQGLEEKELILNSWESDNYFGERWESIMNFFTKANGDRDEIITEIKIPDKYLSDLDHFSFHPALVDNAINIPVIRLYTGGRKLLPFSYKNLKFYRRVPNHFYSKITILTKDNNTEVFSFRVSLVDISGNVIAEAEEVTLRQISKMNEFKKNAFYGVNWMLQPTTIQKTQNVQGNILVFCDQGEYYARALAERIQHPDSRLFFVSIGNKFSQIDATQFTVGEDEEDYDKLLAAIGVNNLCSVYHFSTVNFTRTDVSAEQYGEELHQGLYSVVYLTRAILRTIRDSVEFVLMTDYAHEVTGEEACIKPAHAAFLAVTKSTATEYPNLRYRCIDIDEATDMETVLDEVLTENPTFRVAYRNNQRFTEALTVIEQKPESIRELEIKPTGVYLITGGTGGLGLQMAIDLGNRGARTICLLARKALPDRSTWQTLLSNGDRKLKTLIESILYLENLGCTILLRYTDVGDRVQMESILSELKTAYGPINGIIHCAGMAGDGFLFNKNMNTFHDVIRPKINGTVVLDALTREETLDFFILFSSMTALLGGPGQSDYTAANAFLDAYAPYLRKKGIPAQTVNWPGWSEVGMAVDYQVADAVTLFRSLETEVAIQALNEIIKYDLSNVLPGQINYDILQQIGENNLPFRLSAWLKKNLDRHMSRHNTQRKQVAKQTITPEDIHVIGKNDNYTTTENEVAFRYAVVLDLREIDIYESFNSLGGDSIHAMELLKELNAIYPRTIDITDIFTHSSVEELAGLIDKKRGIGKEQSDDKAFIVPDYKLSDDDIMSMLDNVEKGNVSSLDEAIKVIKSNK</sequence>
<dbReference type="CDD" id="cd00833">
    <property type="entry name" value="PKS"/>
    <property type="match status" value="1"/>
</dbReference>
<dbReference type="Pfam" id="PF08659">
    <property type="entry name" value="KR"/>
    <property type="match status" value="1"/>
</dbReference>
<dbReference type="Gene3D" id="3.40.50.720">
    <property type="entry name" value="NAD(P)-binding Rossmann-like Domain"/>
    <property type="match status" value="1"/>
</dbReference>
<dbReference type="InterPro" id="IPR006162">
    <property type="entry name" value="Ppantetheine_attach_site"/>
</dbReference>
<evidence type="ECO:0000259" key="8">
    <source>
        <dbReference type="PROSITE" id="PS52004"/>
    </source>
</evidence>
<reference evidence="11 12" key="1">
    <citation type="submission" date="2018-01" db="EMBL/GenBank/DDBJ databases">
        <title>The whole genome sequencing and assembly of Paenibacillus chitinolyticus KCCM 41400 strain.</title>
        <authorList>
            <person name="Kim J.-Y."/>
            <person name="Park M.-K."/>
            <person name="Lee Y.-J."/>
            <person name="Yi H."/>
            <person name="Bahn Y.-S."/>
            <person name="Kim J.F."/>
            <person name="Lee D.-W."/>
        </authorList>
    </citation>
    <scope>NUCLEOTIDE SEQUENCE [LARGE SCALE GENOMIC DNA]</scope>
    <source>
        <strain evidence="11 12">KCCM 41400</strain>
    </source>
</reference>
<feature type="domain" description="Carrier" evidence="7">
    <location>
        <begin position="1506"/>
        <end position="1581"/>
    </location>
</feature>
<keyword evidence="4" id="KW-0597">Phosphoprotein</keyword>
<dbReference type="SUPFAM" id="SSF53901">
    <property type="entry name" value="Thiolase-like"/>
    <property type="match status" value="1"/>
</dbReference>
<keyword evidence="3" id="KW-0596">Phosphopantetheine</keyword>
<evidence type="ECO:0000256" key="4">
    <source>
        <dbReference type="ARBA" id="ARBA00022553"/>
    </source>
</evidence>
<dbReference type="InterPro" id="IPR050091">
    <property type="entry name" value="PKS_NRPS_Biosynth_Enz"/>
</dbReference>
<dbReference type="SUPFAM" id="SSF51735">
    <property type="entry name" value="NAD(P)-binding Rossmann-fold domains"/>
    <property type="match status" value="2"/>
</dbReference>
<keyword evidence="13" id="KW-1185">Reference proteome</keyword>
<feature type="active site" description="Proton donor; for dehydratase activity" evidence="6">
    <location>
        <position position="893"/>
    </location>
</feature>
<reference evidence="10 13" key="2">
    <citation type="submission" date="2022-05" db="EMBL/GenBank/DDBJ databases">
        <title>Genome Sequencing of Bee-Associated Microbes.</title>
        <authorList>
            <person name="Dunlap C."/>
        </authorList>
    </citation>
    <scope>NUCLEOTIDE SEQUENCE [LARGE SCALE GENOMIC DNA]</scope>
    <source>
        <strain evidence="10 13">NRRL B-23120</strain>
    </source>
</reference>
<comment type="pathway">
    <text evidence="2">Antibiotic biosynthesis; bacillaene biosynthesis.</text>
</comment>
<gene>
    <name evidence="10" type="ORF">M5X16_18290</name>
    <name evidence="11" type="ORF">PC41400_13850</name>
</gene>
<feature type="domain" description="PKS/mFAS DH" evidence="9">
    <location>
        <begin position="684"/>
        <end position="975"/>
    </location>
</feature>
<dbReference type="EMBL" id="JAMDMJ010000023">
    <property type="protein sequence ID" value="MCY9597717.1"/>
    <property type="molecule type" value="Genomic_DNA"/>
</dbReference>
<dbReference type="Pfam" id="PF21394">
    <property type="entry name" value="Beta-ketacyl_N"/>
    <property type="match status" value="1"/>
</dbReference>
<dbReference type="InterPro" id="IPR014031">
    <property type="entry name" value="Ketoacyl_synth_C"/>
</dbReference>
<dbReference type="Gene3D" id="1.10.1240.100">
    <property type="match status" value="1"/>
</dbReference>
<dbReference type="InterPro" id="IPR049490">
    <property type="entry name" value="C883_1060-like_KR_N"/>
</dbReference>
<comment type="function">
    <text evidence="1">Involved in some intermediate steps for the synthesis of the antibiotic polyketide bacillaene which is involved in secondary metabolism.</text>
</comment>
<evidence type="ECO:0000256" key="2">
    <source>
        <dbReference type="ARBA" id="ARBA00004789"/>
    </source>
</evidence>
<dbReference type="GO" id="GO:0004315">
    <property type="term" value="F:3-oxoacyl-[acyl-carrier-protein] synthase activity"/>
    <property type="evidence" value="ECO:0007669"/>
    <property type="project" value="InterPro"/>
</dbReference>
<evidence type="ECO:0000256" key="1">
    <source>
        <dbReference type="ARBA" id="ARBA00003299"/>
    </source>
</evidence>
<evidence type="ECO:0000313" key="10">
    <source>
        <dbReference type="EMBL" id="MCY9597717.1"/>
    </source>
</evidence>
<dbReference type="GO" id="GO:0006633">
    <property type="term" value="P:fatty acid biosynthetic process"/>
    <property type="evidence" value="ECO:0007669"/>
    <property type="project" value="InterPro"/>
</dbReference>
<feature type="region of interest" description="C-terminal hotdog fold" evidence="6">
    <location>
        <begin position="821"/>
        <end position="975"/>
    </location>
</feature>
<evidence type="ECO:0000256" key="3">
    <source>
        <dbReference type="ARBA" id="ARBA00022450"/>
    </source>
</evidence>
<dbReference type="CDD" id="cd08953">
    <property type="entry name" value="KR_2_SDR_x"/>
    <property type="match status" value="1"/>
</dbReference>
<dbReference type="Pfam" id="PF02801">
    <property type="entry name" value="Ketoacyl-synt_C"/>
    <property type="match status" value="1"/>
</dbReference>
<dbReference type="GO" id="GO:0004312">
    <property type="term" value="F:fatty acid synthase activity"/>
    <property type="evidence" value="ECO:0007669"/>
    <property type="project" value="TreeGrafter"/>
</dbReference>
<dbReference type="PROSITE" id="PS00012">
    <property type="entry name" value="PHOSPHOPANTETHEINE"/>
    <property type="match status" value="1"/>
</dbReference>
<name>A0A410WWG1_9BACL</name>
<dbReference type="InterPro" id="IPR020806">
    <property type="entry name" value="PKS_PP-bd"/>
</dbReference>
<dbReference type="GeneID" id="95375894"/>
<dbReference type="Proteomes" id="UP001527202">
    <property type="component" value="Unassembled WGS sequence"/>
</dbReference>
<dbReference type="PROSITE" id="PS52004">
    <property type="entry name" value="KS3_2"/>
    <property type="match status" value="1"/>
</dbReference>
<dbReference type="Pfam" id="PF14765">
    <property type="entry name" value="PS-DH"/>
    <property type="match status" value="1"/>
</dbReference>
<feature type="domain" description="Ketosynthase family 3 (KS3)" evidence="8">
    <location>
        <begin position="37"/>
        <end position="482"/>
    </location>
</feature>
<dbReference type="Pfam" id="PF21089">
    <property type="entry name" value="PKS_DH_N"/>
    <property type="match status" value="1"/>
</dbReference>
<dbReference type="InterPro" id="IPR009081">
    <property type="entry name" value="PP-bd_ACP"/>
</dbReference>
<evidence type="ECO:0000259" key="9">
    <source>
        <dbReference type="PROSITE" id="PS52019"/>
    </source>
</evidence>
<dbReference type="GO" id="GO:0005737">
    <property type="term" value="C:cytoplasm"/>
    <property type="evidence" value="ECO:0007669"/>
    <property type="project" value="TreeGrafter"/>
</dbReference>
<protein>
    <submittedName>
        <fullName evidence="11">KR domain-containing protein</fullName>
    </submittedName>
    <submittedName>
        <fullName evidence="10">SDR family NAD(P)-dependent oxidoreductase</fullName>
    </submittedName>
</protein>
<dbReference type="SMART" id="SM00826">
    <property type="entry name" value="PKS_DH"/>
    <property type="match status" value="1"/>
</dbReference>
<evidence type="ECO:0000313" key="13">
    <source>
        <dbReference type="Proteomes" id="UP001527202"/>
    </source>
</evidence>
<dbReference type="InterPro" id="IPR036291">
    <property type="entry name" value="NAD(P)-bd_dom_sf"/>
</dbReference>
<dbReference type="EMBL" id="CP026520">
    <property type="protein sequence ID" value="QAV18704.1"/>
    <property type="molecule type" value="Genomic_DNA"/>
</dbReference>
<accession>A0A410WWG1</accession>
<dbReference type="GO" id="GO:0005886">
    <property type="term" value="C:plasma membrane"/>
    <property type="evidence" value="ECO:0007669"/>
    <property type="project" value="TreeGrafter"/>
</dbReference>
<dbReference type="InterPro" id="IPR020841">
    <property type="entry name" value="PKS_Beta-ketoAc_synthase_dom"/>
</dbReference>
<dbReference type="Pfam" id="PF00550">
    <property type="entry name" value="PP-binding"/>
    <property type="match status" value="1"/>
</dbReference>
<dbReference type="OrthoDB" id="9765680at2"/>
<keyword evidence="5" id="KW-0808">Transferase</keyword>
<dbReference type="Gene3D" id="1.10.1200.10">
    <property type="entry name" value="ACP-like"/>
    <property type="match status" value="1"/>
</dbReference>
<dbReference type="Proteomes" id="UP000288943">
    <property type="component" value="Chromosome"/>
</dbReference>
<dbReference type="InterPro" id="IPR049551">
    <property type="entry name" value="PKS_DH_C"/>
</dbReference>
<dbReference type="KEGG" id="pchi:PC41400_13850"/>
<dbReference type="InterPro" id="IPR036736">
    <property type="entry name" value="ACP-like_sf"/>
</dbReference>
<organism evidence="11 12">
    <name type="scientific">Paenibacillus chitinolyticus</name>
    <dbReference type="NCBI Taxonomy" id="79263"/>
    <lineage>
        <taxon>Bacteria</taxon>
        <taxon>Bacillati</taxon>
        <taxon>Bacillota</taxon>
        <taxon>Bacilli</taxon>
        <taxon>Bacillales</taxon>
        <taxon>Paenibacillaceae</taxon>
        <taxon>Paenibacillus</taxon>
    </lineage>
</organism>
<dbReference type="InterPro" id="IPR042104">
    <property type="entry name" value="PKS_dehydratase_sf"/>
</dbReference>
<dbReference type="Gene3D" id="3.40.47.10">
    <property type="match status" value="1"/>
</dbReference>
<evidence type="ECO:0000256" key="5">
    <source>
        <dbReference type="ARBA" id="ARBA00022679"/>
    </source>
</evidence>
<dbReference type="SUPFAM" id="SSF47336">
    <property type="entry name" value="ACP-like"/>
    <property type="match status" value="1"/>
</dbReference>
<evidence type="ECO:0000313" key="11">
    <source>
        <dbReference type="EMBL" id="QAV18704.1"/>
    </source>
</evidence>
<dbReference type="PROSITE" id="PS50075">
    <property type="entry name" value="CARRIER"/>
    <property type="match status" value="1"/>
</dbReference>
<dbReference type="InterPro" id="IPR014030">
    <property type="entry name" value="Ketoacyl_synth_N"/>
</dbReference>
<dbReference type="InterPro" id="IPR016039">
    <property type="entry name" value="Thiolase-like"/>
</dbReference>